<reference evidence="3" key="1">
    <citation type="journal article" date="2023" name="Microb. Genom.">
        <title>Mesoterricola silvestris gen. nov., sp. nov., Mesoterricola sediminis sp. nov., Geothrix oryzae sp. nov., Geothrix edaphica sp. nov., Geothrix rubra sp. nov., and Geothrix limicola sp. nov., six novel members of Acidobacteriota isolated from soils.</title>
        <authorList>
            <person name="Weisberg A.J."/>
            <person name="Pearce E."/>
            <person name="Kramer C.G."/>
            <person name="Chang J.H."/>
            <person name="Clarke C.R."/>
        </authorList>
    </citation>
    <scope>NUCLEOTIDE SEQUENCE</scope>
    <source>
        <strain evidence="3">ND06-05F</strain>
    </source>
</reference>
<dbReference type="RefSeq" id="WP_319699003.1">
    <property type="nucleotide sequence ID" value="NZ_JARAWN010000520.1"/>
</dbReference>
<dbReference type="EMBL" id="JARAWN010000520">
    <property type="protein sequence ID" value="MDX3136171.1"/>
    <property type="molecule type" value="Genomic_DNA"/>
</dbReference>
<feature type="transmembrane region" description="Helical" evidence="2">
    <location>
        <begin position="78"/>
        <end position="98"/>
    </location>
</feature>
<keyword evidence="2" id="KW-0812">Transmembrane</keyword>
<comment type="caution">
    <text evidence="3">The sequence shown here is derived from an EMBL/GenBank/DDBJ whole genome shotgun (WGS) entry which is preliminary data.</text>
</comment>
<evidence type="ECO:0000256" key="1">
    <source>
        <dbReference type="SAM" id="MobiDB-lite"/>
    </source>
</evidence>
<feature type="transmembrane region" description="Helical" evidence="2">
    <location>
        <begin position="110"/>
        <end position="132"/>
    </location>
</feature>
<protein>
    <submittedName>
        <fullName evidence="3">Uncharacterized protein</fullName>
    </submittedName>
</protein>
<evidence type="ECO:0000256" key="2">
    <source>
        <dbReference type="SAM" id="Phobius"/>
    </source>
</evidence>
<dbReference type="AlphaFoldDB" id="A0AAJ2URK7"/>
<feature type="region of interest" description="Disordered" evidence="1">
    <location>
        <begin position="140"/>
        <end position="168"/>
    </location>
</feature>
<dbReference type="Proteomes" id="UP001273589">
    <property type="component" value="Unassembled WGS sequence"/>
</dbReference>
<keyword evidence="2" id="KW-0472">Membrane</keyword>
<keyword evidence="2" id="KW-1133">Transmembrane helix</keyword>
<sequence length="168" mass="16775">MAVFGIRAWWRELRTAPASSAGDTPRVPPGRTDPEEAVEPGDSALQAYAVQHPEGAEPLIQVGSARVADAVRPLSVRLLLGTASGSVLLFSVSVATRVGPGIRLGGTSPLTSAVIGAVGAALVTALGAWLGSTLRHRSTGSRTAAVSGDAALGAEPGRAPGSEPGAVP</sequence>
<organism evidence="3 4">
    <name type="scientific">Streptomyces europaeiscabiei</name>
    <dbReference type="NCBI Taxonomy" id="146819"/>
    <lineage>
        <taxon>Bacteria</taxon>
        <taxon>Bacillati</taxon>
        <taxon>Actinomycetota</taxon>
        <taxon>Actinomycetes</taxon>
        <taxon>Kitasatosporales</taxon>
        <taxon>Streptomycetaceae</taxon>
        <taxon>Streptomyces</taxon>
    </lineage>
</organism>
<evidence type="ECO:0000313" key="3">
    <source>
        <dbReference type="EMBL" id="MDX3136171.1"/>
    </source>
</evidence>
<evidence type="ECO:0000313" key="4">
    <source>
        <dbReference type="Proteomes" id="UP001273589"/>
    </source>
</evidence>
<gene>
    <name evidence="3" type="ORF">PV367_41725</name>
</gene>
<name>A0AAJ2URK7_9ACTN</name>
<proteinExistence type="predicted"/>
<accession>A0AAJ2URK7</accession>
<feature type="region of interest" description="Disordered" evidence="1">
    <location>
        <begin position="17"/>
        <end position="38"/>
    </location>
</feature>